<dbReference type="Gene3D" id="2.20.25.80">
    <property type="entry name" value="WRKY domain"/>
    <property type="match status" value="1"/>
</dbReference>
<dbReference type="AlphaFoldDB" id="A0A830D8J7"/>
<evidence type="ECO:0000256" key="4">
    <source>
        <dbReference type="ARBA" id="ARBA00023163"/>
    </source>
</evidence>
<feature type="compositionally biased region" description="Low complexity" evidence="6">
    <location>
        <begin position="56"/>
        <end position="91"/>
    </location>
</feature>
<dbReference type="InterPro" id="IPR003657">
    <property type="entry name" value="WRKY_dom"/>
</dbReference>
<keyword evidence="4" id="KW-0804">Transcription</keyword>
<evidence type="ECO:0000259" key="7">
    <source>
        <dbReference type="PROSITE" id="PS50811"/>
    </source>
</evidence>
<dbReference type="PANTHER" id="PTHR31221">
    <property type="entry name" value="WRKY TRANSCRIPTION FACTOR PROTEIN 1-RELATED"/>
    <property type="match status" value="1"/>
</dbReference>
<dbReference type="PROSITE" id="PS50811">
    <property type="entry name" value="WRKY"/>
    <property type="match status" value="1"/>
</dbReference>
<protein>
    <submittedName>
        <fullName evidence="8">Probable WRKY transcription factor 57</fullName>
    </submittedName>
</protein>
<proteinExistence type="predicted"/>
<accession>A0A830D8J7</accession>
<evidence type="ECO:0000256" key="2">
    <source>
        <dbReference type="ARBA" id="ARBA00023015"/>
    </source>
</evidence>
<dbReference type="GO" id="GO:0005634">
    <property type="term" value="C:nucleus"/>
    <property type="evidence" value="ECO:0007669"/>
    <property type="project" value="UniProtKB-SubCell"/>
</dbReference>
<dbReference type="InterPro" id="IPR036576">
    <property type="entry name" value="WRKY_dom_sf"/>
</dbReference>
<feature type="region of interest" description="Disordered" evidence="6">
    <location>
        <begin position="47"/>
        <end position="118"/>
    </location>
</feature>
<keyword evidence="5" id="KW-0539">Nucleus</keyword>
<keyword evidence="2" id="KW-0805">Transcription regulation</keyword>
<organism evidence="8 9">
    <name type="scientific">Phtheirospermum japonicum</name>
    <dbReference type="NCBI Taxonomy" id="374723"/>
    <lineage>
        <taxon>Eukaryota</taxon>
        <taxon>Viridiplantae</taxon>
        <taxon>Streptophyta</taxon>
        <taxon>Embryophyta</taxon>
        <taxon>Tracheophyta</taxon>
        <taxon>Spermatophyta</taxon>
        <taxon>Magnoliopsida</taxon>
        <taxon>eudicotyledons</taxon>
        <taxon>Gunneridae</taxon>
        <taxon>Pentapetalae</taxon>
        <taxon>asterids</taxon>
        <taxon>lamiids</taxon>
        <taxon>Lamiales</taxon>
        <taxon>Orobanchaceae</taxon>
        <taxon>Orobanchaceae incertae sedis</taxon>
        <taxon>Phtheirospermum</taxon>
    </lineage>
</organism>
<evidence type="ECO:0000313" key="8">
    <source>
        <dbReference type="EMBL" id="GFQ08371.1"/>
    </source>
</evidence>
<feature type="domain" description="WRKY" evidence="7">
    <location>
        <begin position="112"/>
        <end position="154"/>
    </location>
</feature>
<comment type="caution">
    <text evidence="8">The sequence shown here is derived from an EMBL/GenBank/DDBJ whole genome shotgun (WGS) entry which is preliminary data.</text>
</comment>
<feature type="compositionally biased region" description="Polar residues" evidence="6">
    <location>
        <begin position="98"/>
        <end position="107"/>
    </location>
</feature>
<feature type="region of interest" description="Disordered" evidence="6">
    <location>
        <begin position="1"/>
        <end position="20"/>
    </location>
</feature>
<keyword evidence="9" id="KW-1185">Reference proteome</keyword>
<dbReference type="GO" id="GO:0043565">
    <property type="term" value="F:sequence-specific DNA binding"/>
    <property type="evidence" value="ECO:0007669"/>
    <property type="project" value="InterPro"/>
</dbReference>
<dbReference type="SMART" id="SM00774">
    <property type="entry name" value="WRKY"/>
    <property type="match status" value="1"/>
</dbReference>
<dbReference type="GO" id="GO:0003700">
    <property type="term" value="F:DNA-binding transcription factor activity"/>
    <property type="evidence" value="ECO:0007669"/>
    <property type="project" value="InterPro"/>
</dbReference>
<dbReference type="Pfam" id="PF03106">
    <property type="entry name" value="WRKY"/>
    <property type="match status" value="1"/>
</dbReference>
<dbReference type="Proteomes" id="UP000653305">
    <property type="component" value="Unassembled WGS sequence"/>
</dbReference>
<keyword evidence="3" id="KW-0238">DNA-binding</keyword>
<evidence type="ECO:0000313" key="9">
    <source>
        <dbReference type="Proteomes" id="UP000653305"/>
    </source>
</evidence>
<evidence type="ECO:0000256" key="3">
    <source>
        <dbReference type="ARBA" id="ARBA00023125"/>
    </source>
</evidence>
<dbReference type="SUPFAM" id="SSF118290">
    <property type="entry name" value="WRKY DNA-binding domain"/>
    <property type="match status" value="1"/>
</dbReference>
<name>A0A830D8J7_9LAMI</name>
<gene>
    <name evidence="8" type="ORF">PHJA_002981100</name>
</gene>
<dbReference type="InterPro" id="IPR044810">
    <property type="entry name" value="WRKY_plant"/>
</dbReference>
<dbReference type="PANTHER" id="PTHR31221:SF352">
    <property type="entry name" value="OS03G0758000 PROTEIN"/>
    <property type="match status" value="1"/>
</dbReference>
<sequence length="206" mass="21376">MDGAEKADAELTAESSGWRIGAADVQYKESSILSEFGWNIPAESSGGGFLDLDQIGSDSAGSRAIGGASAEKNASSAPAMAPNRSMSSSSSEDPAEKSTATGGSPSTANPPPDTASYYRCTNSKCGVKKRVERSCDDPSLVITTYEGQHSHHSVGLIPRGGSLVPHHHSNIMRQEASGSQSPAAGEGLLGDIVPHGMRKRIVYISE</sequence>
<reference evidence="8" key="1">
    <citation type="submission" date="2020-07" db="EMBL/GenBank/DDBJ databases">
        <title>Ethylene signaling mediates host invasion by parasitic plants.</title>
        <authorList>
            <person name="Yoshida S."/>
        </authorList>
    </citation>
    <scope>NUCLEOTIDE SEQUENCE</scope>
    <source>
        <strain evidence="8">Okayama</strain>
    </source>
</reference>
<comment type="subcellular location">
    <subcellularLocation>
        <location evidence="1">Nucleus</location>
    </subcellularLocation>
</comment>
<dbReference type="EMBL" id="BMAC01005291">
    <property type="protein sequence ID" value="GFQ08371.1"/>
    <property type="molecule type" value="Genomic_DNA"/>
</dbReference>
<evidence type="ECO:0000256" key="1">
    <source>
        <dbReference type="ARBA" id="ARBA00004123"/>
    </source>
</evidence>
<evidence type="ECO:0000256" key="5">
    <source>
        <dbReference type="ARBA" id="ARBA00023242"/>
    </source>
</evidence>
<evidence type="ECO:0000256" key="6">
    <source>
        <dbReference type="SAM" id="MobiDB-lite"/>
    </source>
</evidence>
<feature type="non-terminal residue" evidence="8">
    <location>
        <position position="206"/>
    </location>
</feature>
<dbReference type="OrthoDB" id="771376at2759"/>